<keyword evidence="4" id="KW-1185">Reference proteome</keyword>
<keyword evidence="2" id="KW-0175">Coiled coil</keyword>
<dbReference type="Gene3D" id="2.40.50.100">
    <property type="match status" value="1"/>
</dbReference>
<dbReference type="Gene3D" id="1.10.287.470">
    <property type="entry name" value="Helix hairpin bin"/>
    <property type="match status" value="2"/>
</dbReference>
<organism evidence="3 4">
    <name type="scientific">Pseudorhizobium tarimense</name>
    <dbReference type="NCBI Taxonomy" id="1079109"/>
    <lineage>
        <taxon>Bacteria</taxon>
        <taxon>Pseudomonadati</taxon>
        <taxon>Pseudomonadota</taxon>
        <taxon>Alphaproteobacteria</taxon>
        <taxon>Hyphomicrobiales</taxon>
        <taxon>Rhizobiaceae</taxon>
        <taxon>Rhizobium/Agrobacterium group</taxon>
        <taxon>Pseudorhizobium</taxon>
    </lineage>
</organism>
<reference evidence="3 4" key="1">
    <citation type="submission" date="2024-06" db="EMBL/GenBank/DDBJ databases">
        <title>Genomic Encyclopedia of Type Strains, Phase IV (KMG-IV): sequencing the most valuable type-strain genomes for metagenomic binning, comparative biology and taxonomic classification.</title>
        <authorList>
            <person name="Goeker M."/>
        </authorList>
    </citation>
    <scope>NUCLEOTIDE SEQUENCE [LARGE SCALE GENOMIC DNA]</scope>
    <source>
        <strain evidence="3 4">DSM 105042</strain>
    </source>
</reference>
<dbReference type="Proteomes" id="UP001549031">
    <property type="component" value="Unassembled WGS sequence"/>
</dbReference>
<dbReference type="Gene3D" id="2.40.30.170">
    <property type="match status" value="1"/>
</dbReference>
<proteinExistence type="predicted"/>
<accession>A0ABV2HCJ4</accession>
<comment type="subcellular location">
    <subcellularLocation>
        <location evidence="1">Cell envelope</location>
    </subcellularLocation>
</comment>
<evidence type="ECO:0000313" key="4">
    <source>
        <dbReference type="Proteomes" id="UP001549031"/>
    </source>
</evidence>
<dbReference type="PANTHER" id="PTHR32347:SF23">
    <property type="entry name" value="BLL5650 PROTEIN"/>
    <property type="match status" value="1"/>
</dbReference>
<comment type="caution">
    <text evidence="3">The sequence shown here is derived from an EMBL/GenBank/DDBJ whole genome shotgun (WGS) entry which is preliminary data.</text>
</comment>
<sequence>MRKIVAVTVLTVLAIAALPFLLPHEESRPYQGWVEADMRMIGAESVGRLTSLAVEEGATITAGEPLFALDDTIERATLAAAEANLAGAQAELNLARVAQKRPEEVDVLRAAEREADARLALSVRELERMQALVRQGSGTRADLDAATATEAANRAALDSVRSQITLATLPARDQAIQRAEEAVHAAAAQVNSAKASLSKRSIVAPALGTVQTIYYRPGEVVPAGRPVVALLPPSAVRIRFFVPQDVLPALALGQIVRGTCDGCEPFEGRISFIADEAEYTPPVIFSREERAKLVYGIEALPARPKALRVGQPVDVVPGTLR</sequence>
<evidence type="ECO:0000256" key="2">
    <source>
        <dbReference type="ARBA" id="ARBA00023054"/>
    </source>
</evidence>
<dbReference type="EMBL" id="JBEPLJ010000022">
    <property type="protein sequence ID" value="MET3588275.1"/>
    <property type="molecule type" value="Genomic_DNA"/>
</dbReference>
<evidence type="ECO:0000313" key="3">
    <source>
        <dbReference type="EMBL" id="MET3588275.1"/>
    </source>
</evidence>
<dbReference type="PANTHER" id="PTHR32347">
    <property type="entry name" value="EFFLUX SYSTEM COMPONENT YKNX-RELATED"/>
    <property type="match status" value="1"/>
</dbReference>
<dbReference type="SUPFAM" id="SSF111369">
    <property type="entry name" value="HlyD-like secretion proteins"/>
    <property type="match status" value="2"/>
</dbReference>
<evidence type="ECO:0000256" key="1">
    <source>
        <dbReference type="ARBA" id="ARBA00004196"/>
    </source>
</evidence>
<dbReference type="RefSeq" id="WP_247245983.1">
    <property type="nucleotide sequence ID" value="NZ_JALJRA010000023.1"/>
</dbReference>
<protein>
    <submittedName>
        <fullName evidence="3">HlyD family secretion protein</fullName>
    </submittedName>
</protein>
<gene>
    <name evidence="3" type="ORF">ABID21_004410</name>
</gene>
<name>A0ABV2HCJ4_9HYPH</name>
<dbReference type="InterPro" id="IPR050465">
    <property type="entry name" value="UPF0194_transport"/>
</dbReference>